<comment type="similarity">
    <text evidence="1 2">Belongs to the cytochrome P450 family.</text>
</comment>
<accession>A0A368SZF9</accession>
<dbReference type="RefSeq" id="WP_114400037.1">
    <property type="nucleotide sequence ID" value="NZ_QEIM01000175.1"/>
</dbReference>
<dbReference type="PANTHER" id="PTHR46696">
    <property type="entry name" value="P450, PUTATIVE (EUROFUNG)-RELATED"/>
    <property type="match status" value="1"/>
</dbReference>
<protein>
    <submittedName>
        <fullName evidence="3">Cytochrome P450</fullName>
    </submittedName>
</protein>
<dbReference type="InterPro" id="IPR002397">
    <property type="entry name" value="Cyt_P450_B"/>
</dbReference>
<dbReference type="GO" id="GO:0004497">
    <property type="term" value="F:monooxygenase activity"/>
    <property type="evidence" value="ECO:0007669"/>
    <property type="project" value="UniProtKB-KW"/>
</dbReference>
<dbReference type="Gene3D" id="1.10.630.10">
    <property type="entry name" value="Cytochrome P450"/>
    <property type="match status" value="1"/>
</dbReference>
<keyword evidence="2" id="KW-0503">Monooxygenase</keyword>
<dbReference type="AlphaFoldDB" id="A0A368SZF9"/>
<reference evidence="3 4" key="1">
    <citation type="submission" date="2018-04" db="EMBL/GenBank/DDBJ databases">
        <title>Novel actinobacteria from marine sediment.</title>
        <authorList>
            <person name="Ng Z.Y."/>
            <person name="Tan G.Y.A."/>
        </authorList>
    </citation>
    <scope>NUCLEOTIDE SEQUENCE [LARGE SCALE GENOMIC DNA]</scope>
    <source>
        <strain evidence="3 4">TPS81</strain>
    </source>
</reference>
<dbReference type="Proteomes" id="UP000253318">
    <property type="component" value="Unassembled WGS sequence"/>
</dbReference>
<evidence type="ECO:0000313" key="4">
    <source>
        <dbReference type="Proteomes" id="UP000253318"/>
    </source>
</evidence>
<keyword evidence="2" id="KW-0560">Oxidoreductase</keyword>
<dbReference type="PRINTS" id="PR00359">
    <property type="entry name" value="BP450"/>
</dbReference>
<dbReference type="InterPro" id="IPR017972">
    <property type="entry name" value="Cyt_P450_CS"/>
</dbReference>
<dbReference type="Pfam" id="PF00067">
    <property type="entry name" value="p450"/>
    <property type="match status" value="1"/>
</dbReference>
<name>A0A368SZF9_9ACTN</name>
<dbReference type="InterPro" id="IPR001128">
    <property type="entry name" value="Cyt_P450"/>
</dbReference>
<dbReference type="PROSITE" id="PS00086">
    <property type="entry name" value="CYTOCHROME_P450"/>
    <property type="match status" value="1"/>
</dbReference>
<dbReference type="GO" id="GO:0016705">
    <property type="term" value="F:oxidoreductase activity, acting on paired donors, with incorporation or reduction of molecular oxygen"/>
    <property type="evidence" value="ECO:0007669"/>
    <property type="project" value="InterPro"/>
</dbReference>
<dbReference type="PANTHER" id="PTHR46696:SF1">
    <property type="entry name" value="CYTOCHROME P450 YJIB-RELATED"/>
    <property type="match status" value="1"/>
</dbReference>
<keyword evidence="2" id="KW-0408">Iron</keyword>
<comment type="caution">
    <text evidence="3">The sequence shown here is derived from an EMBL/GenBank/DDBJ whole genome shotgun (WGS) entry which is preliminary data.</text>
</comment>
<dbReference type="EMBL" id="QEIN01000255">
    <property type="protein sequence ID" value="RCV51311.1"/>
    <property type="molecule type" value="Genomic_DNA"/>
</dbReference>
<proteinExistence type="inferred from homology"/>
<evidence type="ECO:0000256" key="1">
    <source>
        <dbReference type="ARBA" id="ARBA00010617"/>
    </source>
</evidence>
<keyword evidence="2" id="KW-0479">Metal-binding</keyword>
<gene>
    <name evidence="3" type="ORF">DEF24_23315</name>
</gene>
<dbReference type="SUPFAM" id="SSF48264">
    <property type="entry name" value="Cytochrome P450"/>
    <property type="match status" value="1"/>
</dbReference>
<evidence type="ECO:0000313" key="3">
    <source>
        <dbReference type="EMBL" id="RCV51311.1"/>
    </source>
</evidence>
<dbReference type="GO" id="GO:0020037">
    <property type="term" value="F:heme binding"/>
    <property type="evidence" value="ECO:0007669"/>
    <property type="project" value="InterPro"/>
</dbReference>
<organism evidence="3 4">
    <name type="scientific">Marinitenerispora sediminis</name>
    <dbReference type="NCBI Taxonomy" id="1931232"/>
    <lineage>
        <taxon>Bacteria</taxon>
        <taxon>Bacillati</taxon>
        <taxon>Actinomycetota</taxon>
        <taxon>Actinomycetes</taxon>
        <taxon>Streptosporangiales</taxon>
        <taxon>Nocardiopsidaceae</taxon>
        <taxon>Marinitenerispora</taxon>
    </lineage>
</organism>
<dbReference type="OrthoDB" id="4133219at2"/>
<keyword evidence="4" id="KW-1185">Reference proteome</keyword>
<dbReference type="GO" id="GO:0005506">
    <property type="term" value="F:iron ion binding"/>
    <property type="evidence" value="ECO:0007669"/>
    <property type="project" value="InterPro"/>
</dbReference>
<keyword evidence="2" id="KW-0349">Heme</keyword>
<evidence type="ECO:0000256" key="2">
    <source>
        <dbReference type="RuleBase" id="RU000461"/>
    </source>
</evidence>
<sequence>MRPTDRLPRYPFSDRGDRLAPELADLVRTCPVARVRTNSGDPAWLVTGHAEIRQVTRSPRFARSQAGDPGSPVQDTPILAPELMGALDYLRRAGLLDEVRRALGREQPDWPDAWVRATAREGLEAMVRTGQPGDLQRHFAEWVAGRALCRVIGLPPDDLPRLAEWADTDLTMCIPAEVVAENWARLRDYLLDRAADRSRLPHEGLLFRLADRNTGPGRLDDRQLANIAAVLFVSGYEDLASLLGVAAINLLRRPEAVRDLREHPDRMPRHVEELLRVSVVLGNGLARIVTEDTELGGAALSRGDLVLLSTDAANFDPEAFPGPDDFDPDRAPNPHMRFGHGPHYCPGAYFSRRVTELAFGVLLDRLPHVALAVPPEQIPWCPDRMAIMPARIPVRW</sequence>
<dbReference type="InterPro" id="IPR036396">
    <property type="entry name" value="Cyt_P450_sf"/>
</dbReference>